<evidence type="ECO:0000313" key="2">
    <source>
        <dbReference type="Proteomes" id="UP000554342"/>
    </source>
</evidence>
<name>A0A840YVM3_9SPHN</name>
<gene>
    <name evidence="1" type="ORF">FHR23_000658</name>
</gene>
<protein>
    <submittedName>
        <fullName evidence="1">Uncharacterized protein</fullName>
    </submittedName>
</protein>
<comment type="caution">
    <text evidence="1">The sequence shown here is derived from an EMBL/GenBank/DDBJ whole genome shotgun (WGS) entry which is preliminary data.</text>
</comment>
<sequence length="72" mass="7455">MVGSLSLADGTGPLPLPATHDNILIGWPGGGAGRCRKGRADARAAPTKNRICETKEYDGSHLHRDAAFGNAS</sequence>
<keyword evidence="2" id="KW-1185">Reference proteome</keyword>
<accession>A0A840YVM3</accession>
<organism evidence="1 2">
    <name type="scientific">Stakelama sediminis</name>
    <dbReference type="NCBI Taxonomy" id="463200"/>
    <lineage>
        <taxon>Bacteria</taxon>
        <taxon>Pseudomonadati</taxon>
        <taxon>Pseudomonadota</taxon>
        <taxon>Alphaproteobacteria</taxon>
        <taxon>Sphingomonadales</taxon>
        <taxon>Sphingomonadaceae</taxon>
        <taxon>Stakelama</taxon>
    </lineage>
</organism>
<dbReference type="AlphaFoldDB" id="A0A840YVM3"/>
<proteinExistence type="predicted"/>
<dbReference type="EMBL" id="JACIJI010000001">
    <property type="protein sequence ID" value="MBB5717751.1"/>
    <property type="molecule type" value="Genomic_DNA"/>
</dbReference>
<dbReference type="Proteomes" id="UP000554342">
    <property type="component" value="Unassembled WGS sequence"/>
</dbReference>
<reference evidence="1 2" key="1">
    <citation type="submission" date="2020-08" db="EMBL/GenBank/DDBJ databases">
        <title>Genomic Encyclopedia of Type Strains, Phase IV (KMG-IV): sequencing the most valuable type-strain genomes for metagenomic binning, comparative biology and taxonomic classification.</title>
        <authorList>
            <person name="Goeker M."/>
        </authorList>
    </citation>
    <scope>NUCLEOTIDE SEQUENCE [LARGE SCALE GENOMIC DNA]</scope>
    <source>
        <strain evidence="1 2">DSM 27203</strain>
    </source>
</reference>
<evidence type="ECO:0000313" key="1">
    <source>
        <dbReference type="EMBL" id="MBB5717751.1"/>
    </source>
</evidence>